<reference evidence="8" key="1">
    <citation type="journal article" date="2023" name="IScience">
        <title>Live-bearing cockroach genome reveals convergent evolutionary mechanisms linked to viviparity in insects and beyond.</title>
        <authorList>
            <person name="Fouks B."/>
            <person name="Harrison M.C."/>
            <person name="Mikhailova A.A."/>
            <person name="Marchal E."/>
            <person name="English S."/>
            <person name="Carruthers M."/>
            <person name="Jennings E.C."/>
            <person name="Chiamaka E.L."/>
            <person name="Frigard R.A."/>
            <person name="Pippel M."/>
            <person name="Attardo G.M."/>
            <person name="Benoit J.B."/>
            <person name="Bornberg-Bauer E."/>
            <person name="Tobe S.S."/>
        </authorList>
    </citation>
    <scope>NUCLEOTIDE SEQUENCE</scope>
    <source>
        <strain evidence="8">Stay&amp;Tobe</strain>
    </source>
</reference>
<reference evidence="8" key="2">
    <citation type="submission" date="2023-05" db="EMBL/GenBank/DDBJ databases">
        <authorList>
            <person name="Fouks B."/>
        </authorList>
    </citation>
    <scope>NUCLEOTIDE SEQUENCE</scope>
    <source>
        <strain evidence="8">Stay&amp;Tobe</strain>
        <tissue evidence="8">Testes</tissue>
    </source>
</reference>
<dbReference type="PANTHER" id="PTHR13386">
    <property type="entry name" value="HISTONE PARYLATION FACTOR 1"/>
    <property type="match status" value="1"/>
</dbReference>
<feature type="domain" description="PBZ-type" evidence="7">
    <location>
        <begin position="17"/>
        <end position="42"/>
    </location>
</feature>
<keyword evidence="4" id="KW-0158">Chromosome</keyword>
<keyword evidence="5" id="KW-0539">Nucleus</keyword>
<evidence type="ECO:0000256" key="3">
    <source>
        <dbReference type="ARBA" id="ARBA00010803"/>
    </source>
</evidence>
<evidence type="ECO:0000256" key="6">
    <source>
        <dbReference type="SAM" id="MobiDB-lite"/>
    </source>
</evidence>
<evidence type="ECO:0000313" key="9">
    <source>
        <dbReference type="Proteomes" id="UP001233999"/>
    </source>
</evidence>
<dbReference type="InterPro" id="IPR019406">
    <property type="entry name" value="APLF_PBZ"/>
</dbReference>
<evidence type="ECO:0000259" key="7">
    <source>
        <dbReference type="Pfam" id="PF10283"/>
    </source>
</evidence>
<gene>
    <name evidence="8" type="ORF">L9F63_001072</name>
</gene>
<accession>A0AAD8ET71</accession>
<dbReference type="EMBL" id="JASPKZ010000046">
    <property type="protein sequence ID" value="KAJ9600792.1"/>
    <property type="molecule type" value="Genomic_DNA"/>
</dbReference>
<dbReference type="Pfam" id="PF10283">
    <property type="entry name" value="zf-CCHH"/>
    <property type="match status" value="1"/>
</dbReference>
<dbReference type="GO" id="GO:0006974">
    <property type="term" value="P:DNA damage response"/>
    <property type="evidence" value="ECO:0007669"/>
    <property type="project" value="InterPro"/>
</dbReference>
<feature type="region of interest" description="Disordered" evidence="6">
    <location>
        <begin position="1"/>
        <end position="83"/>
    </location>
</feature>
<proteinExistence type="inferred from homology"/>
<protein>
    <recommendedName>
        <fullName evidence="7">PBZ-type domain-containing protein</fullName>
    </recommendedName>
</protein>
<dbReference type="AlphaFoldDB" id="A0AAD8ET71"/>
<dbReference type="GO" id="GO:0005634">
    <property type="term" value="C:nucleus"/>
    <property type="evidence" value="ECO:0007669"/>
    <property type="project" value="UniProtKB-SubCell"/>
</dbReference>
<organism evidence="8 9">
    <name type="scientific">Diploptera punctata</name>
    <name type="common">Pacific beetle cockroach</name>
    <dbReference type="NCBI Taxonomy" id="6984"/>
    <lineage>
        <taxon>Eukaryota</taxon>
        <taxon>Metazoa</taxon>
        <taxon>Ecdysozoa</taxon>
        <taxon>Arthropoda</taxon>
        <taxon>Hexapoda</taxon>
        <taxon>Insecta</taxon>
        <taxon>Pterygota</taxon>
        <taxon>Neoptera</taxon>
        <taxon>Polyneoptera</taxon>
        <taxon>Dictyoptera</taxon>
        <taxon>Blattodea</taxon>
        <taxon>Blaberoidea</taxon>
        <taxon>Blaberidae</taxon>
        <taxon>Diplopterinae</taxon>
        <taxon>Diploptera</taxon>
    </lineage>
</organism>
<name>A0AAD8ET71_DIPPU</name>
<evidence type="ECO:0000256" key="4">
    <source>
        <dbReference type="ARBA" id="ARBA00022454"/>
    </source>
</evidence>
<dbReference type="GO" id="GO:0042393">
    <property type="term" value="F:histone binding"/>
    <property type="evidence" value="ECO:0007669"/>
    <property type="project" value="InterPro"/>
</dbReference>
<evidence type="ECO:0000313" key="8">
    <source>
        <dbReference type="EMBL" id="KAJ9600792.1"/>
    </source>
</evidence>
<comment type="caution">
    <text evidence="8">The sequence shown here is derived from an EMBL/GenBank/DDBJ whole genome shotgun (WGS) entry which is preliminary data.</text>
</comment>
<comment type="subcellular location">
    <subcellularLocation>
        <location evidence="2">Chromosome</location>
    </subcellularLocation>
    <subcellularLocation>
        <location evidence="1">Nucleus</location>
    </subcellularLocation>
</comment>
<dbReference type="InterPro" id="IPR019361">
    <property type="entry name" value="HPF1"/>
</dbReference>
<dbReference type="GO" id="GO:0005694">
    <property type="term" value="C:chromosome"/>
    <property type="evidence" value="ECO:0007669"/>
    <property type="project" value="UniProtKB-SubCell"/>
</dbReference>
<feature type="compositionally biased region" description="Basic and acidic residues" evidence="6">
    <location>
        <begin position="55"/>
        <end position="66"/>
    </location>
</feature>
<comment type="similarity">
    <text evidence="3">Belongs to the HPF1 family.</text>
</comment>
<sequence>MAGNDGESKGEYEKDPRTPCKYGVKCYQKNPQHHKTYKHPPKEKPKDVGTPAKKQKLEKNERKDGHSPAPGNKQAVSKKVEGNLVTSNKTESDTFVSNDELKDLFLLEEDLPPSPEDVKESIKQKFLVDMPDDFYSFWSFCRFLKSEKPEDALKDVGLLLVGPYDVMNGKIKETKHRKLPLYLVHWRYYYDPPEFQTVMKGDDTKQYHMGYYRDSPDELPCFVASNSAAVDGTITPMAENIFGAVNLYLDTMKEKCDPFRKMKVAKIQSSLQSWAKEHNFNLDKSTTKMRERNKKVVTKTFHKAGIVVPFEKKTELGYRELLETDANLKKILQDINKSKTEEEREMYLGRLQPIVTGANIANDECDFGTSLELGLDLFTFGGEILHHTALFLLKTAYSLLEREEFGKIAEAHFKNRRRGTSLSIIK</sequence>
<dbReference type="PANTHER" id="PTHR13386:SF1">
    <property type="entry name" value="HISTONE PARYLATION FACTOR 1"/>
    <property type="match status" value="1"/>
</dbReference>
<evidence type="ECO:0000256" key="2">
    <source>
        <dbReference type="ARBA" id="ARBA00004286"/>
    </source>
</evidence>
<dbReference type="Pfam" id="PF10228">
    <property type="entry name" value="HPF1"/>
    <property type="match status" value="1"/>
</dbReference>
<dbReference type="Proteomes" id="UP001233999">
    <property type="component" value="Unassembled WGS sequence"/>
</dbReference>
<dbReference type="GO" id="GO:0072572">
    <property type="term" value="F:poly-ADP-D-ribose binding"/>
    <property type="evidence" value="ECO:0007669"/>
    <property type="project" value="TreeGrafter"/>
</dbReference>
<evidence type="ECO:0000256" key="1">
    <source>
        <dbReference type="ARBA" id="ARBA00004123"/>
    </source>
</evidence>
<evidence type="ECO:0000256" key="5">
    <source>
        <dbReference type="ARBA" id="ARBA00023242"/>
    </source>
</evidence>
<keyword evidence="9" id="KW-1185">Reference proteome</keyword>
<feature type="compositionally biased region" description="Basic and acidic residues" evidence="6">
    <location>
        <begin position="1"/>
        <end position="18"/>
    </location>
</feature>